<dbReference type="Proteomes" id="UP000192934">
    <property type="component" value="Chromosome I"/>
</dbReference>
<accession>A0A1X7GPQ2</accession>
<evidence type="ECO:0000313" key="4">
    <source>
        <dbReference type="EMBL" id="SMF72724.1"/>
    </source>
</evidence>
<dbReference type="InterPro" id="IPR027385">
    <property type="entry name" value="Beta-barrel_OMP"/>
</dbReference>
<dbReference type="RefSeq" id="WP_085218693.1">
    <property type="nucleotide sequence ID" value="NZ_LT840185.1"/>
</dbReference>
<name>A0A1X7GPQ2_9SPHN</name>
<gene>
    <name evidence="4" type="ORF">SAMN06295910_2063</name>
</gene>
<evidence type="ECO:0000256" key="1">
    <source>
        <dbReference type="ARBA" id="ARBA00022729"/>
    </source>
</evidence>
<dbReference type="AlphaFoldDB" id="A0A1X7GPQ2"/>
<proteinExistence type="predicted"/>
<dbReference type="EMBL" id="LT840185">
    <property type="protein sequence ID" value="SMF72724.1"/>
    <property type="molecule type" value="Genomic_DNA"/>
</dbReference>
<dbReference type="SUPFAM" id="SSF56925">
    <property type="entry name" value="OMPA-like"/>
    <property type="match status" value="1"/>
</dbReference>
<feature type="chain" id="PRO_5013321788" evidence="2">
    <location>
        <begin position="24"/>
        <end position="191"/>
    </location>
</feature>
<dbReference type="InterPro" id="IPR011250">
    <property type="entry name" value="OMP/PagP_B-barrel"/>
</dbReference>
<dbReference type="Gene3D" id="2.40.160.20">
    <property type="match status" value="1"/>
</dbReference>
<organism evidence="4 5">
    <name type="scientific">Allosphingosinicella indica</name>
    <dbReference type="NCBI Taxonomy" id="941907"/>
    <lineage>
        <taxon>Bacteria</taxon>
        <taxon>Pseudomonadati</taxon>
        <taxon>Pseudomonadota</taxon>
        <taxon>Alphaproteobacteria</taxon>
        <taxon>Sphingomonadales</taxon>
        <taxon>Sphingomonadaceae</taxon>
        <taxon>Allosphingosinicella</taxon>
    </lineage>
</organism>
<protein>
    <submittedName>
        <fullName evidence="4">Outer membrane immunogenic protein</fullName>
    </submittedName>
</protein>
<evidence type="ECO:0000256" key="2">
    <source>
        <dbReference type="SAM" id="SignalP"/>
    </source>
</evidence>
<feature type="domain" description="Outer membrane protein beta-barrel" evidence="3">
    <location>
        <begin position="9"/>
        <end position="191"/>
    </location>
</feature>
<feature type="signal peptide" evidence="2">
    <location>
        <begin position="1"/>
        <end position="23"/>
    </location>
</feature>
<keyword evidence="1 2" id="KW-0732">Signal</keyword>
<reference evidence="5" key="1">
    <citation type="submission" date="2017-04" db="EMBL/GenBank/DDBJ databases">
        <authorList>
            <person name="Varghese N."/>
            <person name="Submissions S."/>
        </authorList>
    </citation>
    <scope>NUCLEOTIDE SEQUENCE [LARGE SCALE GENOMIC DNA]</scope>
    <source>
        <strain evidence="5">Dd16</strain>
    </source>
</reference>
<evidence type="ECO:0000313" key="5">
    <source>
        <dbReference type="Proteomes" id="UP000192934"/>
    </source>
</evidence>
<dbReference type="OrthoDB" id="8222426at2"/>
<evidence type="ECO:0000259" key="3">
    <source>
        <dbReference type="Pfam" id="PF13505"/>
    </source>
</evidence>
<dbReference type="Pfam" id="PF13505">
    <property type="entry name" value="OMP_b-brl"/>
    <property type="match status" value="1"/>
</dbReference>
<dbReference type="STRING" id="941907.SAMN06295910_2063"/>
<sequence>MRKYIVASVASLALAAAASPAAAEGFRAEIHGGYDITNADGPGDTDADGFMYGVGFGYDFDIGKAGFIGPDFSIDDSSARECGSSVLLAGDRLCVRAGRDLAAGIRGGVKVSENGKLYALAGYTNARFVSSYTTPAGVRIRDGENLDGFRIGAGYEHSFGGNLYAKGEYRYSNYEAGVDRHQFLMGVGMNF</sequence>
<keyword evidence="5" id="KW-1185">Reference proteome</keyword>